<dbReference type="EnsemblPlants" id="AVESA.00010b.r2.1DG0145430.1">
    <property type="protein sequence ID" value="AVESA.00010b.r2.1DG0145430.1.CDS.1"/>
    <property type="gene ID" value="AVESA.00010b.r2.1DG0145430"/>
</dbReference>
<evidence type="ECO:0000313" key="1">
    <source>
        <dbReference type="EnsemblPlants" id="AVESA.00010b.r2.1DG0145430.1.CDS.1"/>
    </source>
</evidence>
<keyword evidence="2" id="KW-1185">Reference proteome</keyword>
<protein>
    <submittedName>
        <fullName evidence="1">Uncharacterized protein</fullName>
    </submittedName>
</protein>
<organism evidence="1 2">
    <name type="scientific">Avena sativa</name>
    <name type="common">Oat</name>
    <dbReference type="NCBI Taxonomy" id="4498"/>
    <lineage>
        <taxon>Eukaryota</taxon>
        <taxon>Viridiplantae</taxon>
        <taxon>Streptophyta</taxon>
        <taxon>Embryophyta</taxon>
        <taxon>Tracheophyta</taxon>
        <taxon>Spermatophyta</taxon>
        <taxon>Magnoliopsida</taxon>
        <taxon>Liliopsida</taxon>
        <taxon>Poales</taxon>
        <taxon>Poaceae</taxon>
        <taxon>BOP clade</taxon>
        <taxon>Pooideae</taxon>
        <taxon>Poodae</taxon>
        <taxon>Poeae</taxon>
        <taxon>Poeae Chloroplast Group 1 (Aveneae type)</taxon>
        <taxon>Aveninae</taxon>
        <taxon>Avena</taxon>
    </lineage>
</organism>
<reference evidence="1" key="1">
    <citation type="submission" date="2021-05" db="EMBL/GenBank/DDBJ databases">
        <authorList>
            <person name="Scholz U."/>
            <person name="Mascher M."/>
            <person name="Fiebig A."/>
        </authorList>
    </citation>
    <scope>NUCLEOTIDE SEQUENCE [LARGE SCALE GENOMIC DNA]</scope>
</reference>
<sequence length="550" mass="60285">MQVAAAAGRRRREDRLSTLSDDTLGRILSFLPAKEAARASVLSSRWRDTYAGVDAVSLDEQDRPFPGDPHPTPPFTTAITAALLARHNAPEPPPPLRVLRAVLNHYRHGDASVVDHWVSYAIKHAAPAHAGLVIDLRLRRAPLCNRRYSLRASEDVKEHGARLGRKRSRSPDPDPDEEEEEERKQSNRRRTSDSGLDTDSEPDSHAPPEYTVPGRLFSCNALRSLSLGPCRLSPPDAVSLPYLEALVLTRVSDHERHVQRLIAACPRLSELTLEACGTITALYLLGNHRLRSLALRCCHSLAVVAVNGGMLRSLEYRGSAPVLSLSRGGGGQESFASCMVDVCGEEVSSAKDLAKLGEFLQLLASTKHLHLQSARVGCGIEHDALATSLPMFTSLLHLELTGQLPHCDGDAAIAAVSTILWRAPCLEVISLAFAPGPGNDELLARQSCRKDCKKGELAAAHQLRYNEVEVLAATPAVRIPCLRSRVREIKLVHYHGGMAQRTLAKFLLCNAPVLDRLYCGFAPGPSWIQNKLRDEIQGWAMNKAENRIFD</sequence>
<reference evidence="1" key="2">
    <citation type="submission" date="2025-09" db="UniProtKB">
        <authorList>
            <consortium name="EnsemblPlants"/>
        </authorList>
    </citation>
    <scope>IDENTIFICATION</scope>
</reference>
<proteinExistence type="predicted"/>
<accession>A0ACD5TXJ5</accession>
<dbReference type="Proteomes" id="UP001732700">
    <property type="component" value="Chromosome 1D"/>
</dbReference>
<name>A0ACD5TXJ5_AVESA</name>
<evidence type="ECO:0000313" key="2">
    <source>
        <dbReference type="Proteomes" id="UP001732700"/>
    </source>
</evidence>